<feature type="compositionally biased region" description="Low complexity" evidence="5">
    <location>
        <begin position="411"/>
        <end position="428"/>
    </location>
</feature>
<evidence type="ECO:0000313" key="8">
    <source>
        <dbReference type="Proteomes" id="UP000000305"/>
    </source>
</evidence>
<proteinExistence type="predicted"/>
<dbReference type="PANTHER" id="PTHR46569:SF1">
    <property type="entry name" value="E3 UBIQUITIN-PROTEIN LIGASE RFWD3-RELATED"/>
    <property type="match status" value="1"/>
</dbReference>
<dbReference type="Pfam" id="PF04057">
    <property type="entry name" value="Rep-A_N"/>
    <property type="match status" value="1"/>
</dbReference>
<feature type="domain" description="RING-type" evidence="6">
    <location>
        <begin position="165"/>
        <end position="207"/>
    </location>
</feature>
<feature type="compositionally biased region" description="Low complexity" evidence="5">
    <location>
        <begin position="473"/>
        <end position="482"/>
    </location>
</feature>
<evidence type="ECO:0000256" key="3">
    <source>
        <dbReference type="PROSITE-ProRule" id="PRU00175"/>
    </source>
</evidence>
<dbReference type="InterPro" id="IPR012340">
    <property type="entry name" value="NA-bd_OB-fold"/>
</dbReference>
<dbReference type="SUPFAM" id="SSF50249">
    <property type="entry name" value="Nucleic acid-binding proteins"/>
    <property type="match status" value="1"/>
</dbReference>
<dbReference type="GO" id="GO:0016567">
    <property type="term" value="P:protein ubiquitination"/>
    <property type="evidence" value="ECO:0000318"/>
    <property type="project" value="GO_Central"/>
</dbReference>
<gene>
    <name evidence="7" type="ORF">DAPPUDRAFT_337759</name>
</gene>
<dbReference type="OrthoDB" id="8062037at2759"/>
<dbReference type="STRING" id="6669.E9I229"/>
<dbReference type="GO" id="GO:0061630">
    <property type="term" value="F:ubiquitin protein ligase activity"/>
    <property type="evidence" value="ECO:0000318"/>
    <property type="project" value="GO_Central"/>
</dbReference>
<evidence type="ECO:0000313" key="7">
    <source>
        <dbReference type="EMBL" id="EFX61951.1"/>
    </source>
</evidence>
<dbReference type="FunFam" id="2.40.50.140:FF:000117">
    <property type="entry name" value="Replication protein A subunit"/>
    <property type="match status" value="1"/>
</dbReference>
<dbReference type="InterPro" id="IPR052639">
    <property type="entry name" value="TRAIP_ubiq-protein_ligase"/>
</dbReference>
<name>E9I229_DAPPU</name>
<feature type="compositionally biased region" description="Polar residues" evidence="5">
    <location>
        <begin position="496"/>
        <end position="505"/>
    </location>
</feature>
<dbReference type="GO" id="GO:0005634">
    <property type="term" value="C:nucleus"/>
    <property type="evidence" value="ECO:0000318"/>
    <property type="project" value="GO_Central"/>
</dbReference>
<dbReference type="eggNOG" id="KOG0851">
    <property type="taxonomic scope" value="Eukaryota"/>
</dbReference>
<keyword evidence="1 3" id="KW-0479">Metal-binding</keyword>
<dbReference type="GO" id="GO:0003677">
    <property type="term" value="F:DNA binding"/>
    <property type="evidence" value="ECO:0007669"/>
    <property type="project" value="InterPro"/>
</dbReference>
<feature type="region of interest" description="Disordered" evidence="5">
    <location>
        <begin position="375"/>
        <end position="506"/>
    </location>
</feature>
<dbReference type="InParanoid" id="E9I229"/>
<dbReference type="CDD" id="cd04477">
    <property type="entry name" value="RPA1N"/>
    <property type="match status" value="1"/>
</dbReference>
<dbReference type="GO" id="GO:0031297">
    <property type="term" value="P:replication fork processing"/>
    <property type="evidence" value="ECO:0000318"/>
    <property type="project" value="GO_Central"/>
</dbReference>
<dbReference type="Proteomes" id="UP000000305">
    <property type="component" value="Unassembled WGS sequence"/>
</dbReference>
<dbReference type="KEGG" id="dpx:DAPPUDRAFT_337759"/>
<dbReference type="InterPro" id="IPR007199">
    <property type="entry name" value="Rep_factor-A_N"/>
</dbReference>
<dbReference type="HOGENOM" id="CLU_499921_0_0_1"/>
<keyword evidence="2" id="KW-0862">Zinc</keyword>
<keyword evidence="1 3" id="KW-0863">Zinc-finger</keyword>
<feature type="compositionally biased region" description="Basic and acidic residues" evidence="5">
    <location>
        <begin position="483"/>
        <end position="492"/>
    </location>
</feature>
<keyword evidence="8" id="KW-1185">Reference proteome</keyword>
<evidence type="ECO:0000256" key="5">
    <source>
        <dbReference type="SAM" id="MobiDB-lite"/>
    </source>
</evidence>
<dbReference type="AlphaFoldDB" id="E9I229"/>
<dbReference type="SUPFAM" id="SSF57850">
    <property type="entry name" value="RING/U-box"/>
    <property type="match status" value="1"/>
</dbReference>
<evidence type="ECO:0000256" key="1">
    <source>
        <dbReference type="ARBA" id="ARBA00022771"/>
    </source>
</evidence>
<protein>
    <recommendedName>
        <fullName evidence="6">RING-type domain-containing protein</fullName>
    </recommendedName>
</protein>
<dbReference type="PROSITE" id="PS50089">
    <property type="entry name" value="ZF_RING_2"/>
    <property type="match status" value="1"/>
</dbReference>
<dbReference type="Gene3D" id="3.30.40.10">
    <property type="entry name" value="Zinc/RING finger domain, C3HC4 (zinc finger)"/>
    <property type="match status" value="1"/>
</dbReference>
<evidence type="ECO:0000259" key="6">
    <source>
        <dbReference type="PROSITE" id="PS50089"/>
    </source>
</evidence>
<dbReference type="Gene3D" id="2.40.50.140">
    <property type="entry name" value="Nucleic acid-binding proteins"/>
    <property type="match status" value="1"/>
</dbReference>
<evidence type="ECO:0000256" key="4">
    <source>
        <dbReference type="SAM" id="Coils"/>
    </source>
</evidence>
<dbReference type="eggNOG" id="KOG0827">
    <property type="taxonomic scope" value="Eukaryota"/>
</dbReference>
<dbReference type="GO" id="GO:0008270">
    <property type="term" value="F:zinc ion binding"/>
    <property type="evidence" value="ECO:0007669"/>
    <property type="project" value="UniProtKB-KW"/>
</dbReference>
<reference evidence="7 8" key="1">
    <citation type="journal article" date="2011" name="Science">
        <title>The ecoresponsive genome of Daphnia pulex.</title>
        <authorList>
            <person name="Colbourne J.K."/>
            <person name="Pfrender M.E."/>
            <person name="Gilbert D."/>
            <person name="Thomas W.K."/>
            <person name="Tucker A."/>
            <person name="Oakley T.H."/>
            <person name="Tokishita S."/>
            <person name="Aerts A."/>
            <person name="Arnold G.J."/>
            <person name="Basu M.K."/>
            <person name="Bauer D.J."/>
            <person name="Caceres C.E."/>
            <person name="Carmel L."/>
            <person name="Casola C."/>
            <person name="Choi J.H."/>
            <person name="Detter J.C."/>
            <person name="Dong Q."/>
            <person name="Dusheyko S."/>
            <person name="Eads B.D."/>
            <person name="Frohlich T."/>
            <person name="Geiler-Samerotte K.A."/>
            <person name="Gerlach D."/>
            <person name="Hatcher P."/>
            <person name="Jogdeo S."/>
            <person name="Krijgsveld J."/>
            <person name="Kriventseva E.V."/>
            <person name="Kultz D."/>
            <person name="Laforsch C."/>
            <person name="Lindquist E."/>
            <person name="Lopez J."/>
            <person name="Manak J.R."/>
            <person name="Muller J."/>
            <person name="Pangilinan J."/>
            <person name="Patwardhan R.P."/>
            <person name="Pitluck S."/>
            <person name="Pritham E.J."/>
            <person name="Rechtsteiner A."/>
            <person name="Rho M."/>
            <person name="Rogozin I.B."/>
            <person name="Sakarya O."/>
            <person name="Salamov A."/>
            <person name="Schaack S."/>
            <person name="Shapiro H."/>
            <person name="Shiga Y."/>
            <person name="Skalitzky C."/>
            <person name="Smith Z."/>
            <person name="Souvorov A."/>
            <person name="Sung W."/>
            <person name="Tang Z."/>
            <person name="Tsuchiya D."/>
            <person name="Tu H."/>
            <person name="Vos H."/>
            <person name="Wang M."/>
            <person name="Wolf Y.I."/>
            <person name="Yamagata H."/>
            <person name="Yamada T."/>
            <person name="Ye Y."/>
            <person name="Shaw J.R."/>
            <person name="Andrews J."/>
            <person name="Crease T.J."/>
            <person name="Tang H."/>
            <person name="Lucas S.M."/>
            <person name="Robertson H.M."/>
            <person name="Bork P."/>
            <person name="Koonin E.V."/>
            <person name="Zdobnov E.M."/>
            <person name="Grigoriev I.V."/>
            <person name="Lynch M."/>
            <person name="Boore J.L."/>
        </authorList>
    </citation>
    <scope>NUCLEOTIDE SEQUENCE [LARGE SCALE GENOMIC DNA]</scope>
</reference>
<sequence>MNRRNHPALTSGAIPSIIGNGLHNETPILQVLGFKILEGDNNERYRILISDGKYSYAYGILATQLNHLIWNAQLENFTIIRVKKFVVNKVATEAAGKDEKKIMILLDVEPIVPGSEVGEKIGNPQTLNDNVGEVTEEAAAKPAPLGNICKTYWLSLQNHTMRAQCYVCQEPFGESDVVMAPKCGHTFHKTCITQWLSTKNTFCPTCRQTTSNENLGRIFFDMDFSVEVDSADLQQKLDAFAFELQQSLEFQVVQQELREVRQENVTLQKKSNKYEKEKLARELVIRQLGNELSILQQRVAFLNKQEEELQSELNTKVQLKQKADEELRKCRQLLSTFRLELKQTKMKLKKKGEQSSLADKENKIYTAEKAKVKEKLKPLTESISSPSGDPRNSALSRLINESPAPTNLRMSNLLMTTPSSPSTPLVPLRMKPSNVPSSRLMLSSRNISSMQPKISNPEQKATSSTQRKEARKGSSSSASVDGESLKFKKMKVDPVPSTSGYTRRSQVFEEHEEIARTQSEHCFVDECRQVPLEPGRKVVSQIRED</sequence>
<evidence type="ECO:0000256" key="2">
    <source>
        <dbReference type="ARBA" id="ARBA00022833"/>
    </source>
</evidence>
<feature type="coiled-coil region" evidence="4">
    <location>
        <begin position="250"/>
        <end position="329"/>
    </location>
</feature>
<dbReference type="GO" id="GO:0090734">
    <property type="term" value="C:site of DNA damage"/>
    <property type="evidence" value="ECO:0000318"/>
    <property type="project" value="GO_Central"/>
</dbReference>
<feature type="compositionally biased region" description="Polar residues" evidence="5">
    <location>
        <begin position="434"/>
        <end position="465"/>
    </location>
</feature>
<accession>E9I229</accession>
<dbReference type="PANTHER" id="PTHR46569">
    <property type="entry name" value="E3 UBIQUITIN-PROTEIN LIGASE TRAIP"/>
    <property type="match status" value="1"/>
</dbReference>
<dbReference type="InterPro" id="IPR013083">
    <property type="entry name" value="Znf_RING/FYVE/PHD"/>
</dbReference>
<dbReference type="CDD" id="cd16448">
    <property type="entry name" value="RING-H2"/>
    <property type="match status" value="1"/>
</dbReference>
<dbReference type="EMBL" id="GL733962">
    <property type="protein sequence ID" value="EFX61951.1"/>
    <property type="molecule type" value="Genomic_DNA"/>
</dbReference>
<keyword evidence="4" id="KW-0175">Coiled coil</keyword>
<dbReference type="Pfam" id="PF13639">
    <property type="entry name" value="zf-RING_2"/>
    <property type="match status" value="1"/>
</dbReference>
<organism evidence="7 8">
    <name type="scientific">Daphnia pulex</name>
    <name type="common">Water flea</name>
    <dbReference type="NCBI Taxonomy" id="6669"/>
    <lineage>
        <taxon>Eukaryota</taxon>
        <taxon>Metazoa</taxon>
        <taxon>Ecdysozoa</taxon>
        <taxon>Arthropoda</taxon>
        <taxon>Crustacea</taxon>
        <taxon>Branchiopoda</taxon>
        <taxon>Diplostraca</taxon>
        <taxon>Cladocera</taxon>
        <taxon>Anomopoda</taxon>
        <taxon>Daphniidae</taxon>
        <taxon>Daphnia</taxon>
    </lineage>
</organism>
<dbReference type="InterPro" id="IPR001841">
    <property type="entry name" value="Znf_RING"/>
</dbReference>
<dbReference type="SMART" id="SM00184">
    <property type="entry name" value="RING"/>
    <property type="match status" value="1"/>
</dbReference>